<protein>
    <submittedName>
        <fullName evidence="1">Uncharacterized protein</fullName>
    </submittedName>
</protein>
<gene>
    <name evidence="1" type="ORF">Patl1_27810</name>
</gene>
<name>A0ACC1BC50_9ROSI</name>
<keyword evidence="2" id="KW-1185">Reference proteome</keyword>
<reference evidence="2" key="1">
    <citation type="journal article" date="2023" name="G3 (Bethesda)">
        <title>Genome assembly and association tests identify interacting loci associated with vigor, precocity, and sex in interspecific pistachio rootstocks.</title>
        <authorList>
            <person name="Palmer W."/>
            <person name="Jacygrad E."/>
            <person name="Sagayaradj S."/>
            <person name="Cavanaugh K."/>
            <person name="Han R."/>
            <person name="Bertier L."/>
            <person name="Beede B."/>
            <person name="Kafkas S."/>
            <person name="Golino D."/>
            <person name="Preece J."/>
            <person name="Michelmore R."/>
        </authorList>
    </citation>
    <scope>NUCLEOTIDE SEQUENCE [LARGE SCALE GENOMIC DNA]</scope>
</reference>
<organism evidence="1 2">
    <name type="scientific">Pistacia atlantica</name>
    <dbReference type="NCBI Taxonomy" id="434234"/>
    <lineage>
        <taxon>Eukaryota</taxon>
        <taxon>Viridiplantae</taxon>
        <taxon>Streptophyta</taxon>
        <taxon>Embryophyta</taxon>
        <taxon>Tracheophyta</taxon>
        <taxon>Spermatophyta</taxon>
        <taxon>Magnoliopsida</taxon>
        <taxon>eudicotyledons</taxon>
        <taxon>Gunneridae</taxon>
        <taxon>Pentapetalae</taxon>
        <taxon>rosids</taxon>
        <taxon>malvids</taxon>
        <taxon>Sapindales</taxon>
        <taxon>Anacardiaceae</taxon>
        <taxon>Pistacia</taxon>
    </lineage>
</organism>
<proteinExistence type="predicted"/>
<dbReference type="EMBL" id="CM047901">
    <property type="protein sequence ID" value="KAJ0096534.1"/>
    <property type="molecule type" value="Genomic_DNA"/>
</dbReference>
<comment type="caution">
    <text evidence="1">The sequence shown here is derived from an EMBL/GenBank/DDBJ whole genome shotgun (WGS) entry which is preliminary data.</text>
</comment>
<accession>A0ACC1BC50</accession>
<dbReference type="Proteomes" id="UP001164250">
    <property type="component" value="Chromosome 5"/>
</dbReference>
<evidence type="ECO:0000313" key="2">
    <source>
        <dbReference type="Proteomes" id="UP001164250"/>
    </source>
</evidence>
<evidence type="ECO:0000313" key="1">
    <source>
        <dbReference type="EMBL" id="KAJ0096534.1"/>
    </source>
</evidence>
<sequence length="68" mass="7398">MVKVGLWCVQDEPALRPSMKSVVMMLEGIIDVSIPPCPSSSSGCRKRSNVASGSVSLALDFPTWRIYL</sequence>